<reference evidence="2" key="1">
    <citation type="submission" date="2018-11" db="EMBL/GenBank/DDBJ databases">
        <title>Shewanella sp. M2.</title>
        <authorList>
            <person name="Hwang Y.J."/>
            <person name="Hwang C.Y."/>
        </authorList>
    </citation>
    <scope>NUCLEOTIDE SEQUENCE [LARGE SCALE GENOMIC DNA]</scope>
    <source>
        <strain evidence="2">LMG 19866</strain>
    </source>
</reference>
<keyword evidence="2" id="KW-1185">Reference proteome</keyword>
<dbReference type="AlphaFoldDB" id="A0A3G8LZS2"/>
<dbReference type="RefSeq" id="WP_124732402.1">
    <property type="nucleotide sequence ID" value="NZ_CBCSKC010000002.1"/>
</dbReference>
<dbReference type="OrthoDB" id="8895293at2"/>
<evidence type="ECO:0000313" key="2">
    <source>
        <dbReference type="Proteomes" id="UP000278035"/>
    </source>
</evidence>
<proteinExistence type="predicted"/>
<organism evidence="1 2">
    <name type="scientific">Shewanella livingstonensis</name>
    <dbReference type="NCBI Taxonomy" id="150120"/>
    <lineage>
        <taxon>Bacteria</taxon>
        <taxon>Pseudomonadati</taxon>
        <taxon>Pseudomonadota</taxon>
        <taxon>Gammaproteobacteria</taxon>
        <taxon>Alteromonadales</taxon>
        <taxon>Shewanellaceae</taxon>
        <taxon>Shewanella</taxon>
    </lineage>
</organism>
<dbReference type="KEGG" id="slj:EGC82_20570"/>
<gene>
    <name evidence="1" type="ORF">EGC82_20570</name>
</gene>
<evidence type="ECO:0000313" key="1">
    <source>
        <dbReference type="EMBL" id="AZG74934.1"/>
    </source>
</evidence>
<dbReference type="Proteomes" id="UP000278035">
    <property type="component" value="Chromosome"/>
</dbReference>
<name>A0A3G8LZS2_9GAMM</name>
<accession>A0A3G8LZS2</accession>
<sequence length="271" mass="30778">MIKISDLYYENRKKYDELSVFHWFSKAIGVEYECLSLSERPDFIIKLESKKIGVEITLAERMSSQPFSMQQIESSQRQFSEKLIQNIKPNLPLDVGLIFEDGVAVDNKSADKALMVLIPLINQVSASMAPNSVEYLVRKKVDLLHIKQMKHICPEIPNFLQHIQLLNDGQKVSVVTGCRGGIVDYFNESDLLPILKKKHKALLGYAKCDEHWLVIVSGQVPPIFVEHESPPKLMIASMATSFAGLNLQHPIKSNFERVYFFDCPTNAILIT</sequence>
<dbReference type="EMBL" id="CP034015">
    <property type="protein sequence ID" value="AZG74934.1"/>
    <property type="molecule type" value="Genomic_DNA"/>
</dbReference>
<protein>
    <submittedName>
        <fullName evidence="1">Uncharacterized protein</fullName>
    </submittedName>
</protein>